<dbReference type="EMBL" id="LFJN01000015">
    <property type="protein sequence ID" value="KPI39520.1"/>
    <property type="molecule type" value="Genomic_DNA"/>
</dbReference>
<feature type="domain" description="Xylanolytic transcriptional activator regulatory" evidence="5">
    <location>
        <begin position="320"/>
        <end position="395"/>
    </location>
</feature>
<dbReference type="SMART" id="SM00906">
    <property type="entry name" value="Fungal_trans"/>
    <property type="match status" value="1"/>
</dbReference>
<evidence type="ECO:0000256" key="2">
    <source>
        <dbReference type="ARBA" id="ARBA00023163"/>
    </source>
</evidence>
<accession>A0A0N1H8K8</accession>
<dbReference type="InterPro" id="IPR051127">
    <property type="entry name" value="Fungal_SecMet_Regulators"/>
</dbReference>
<evidence type="ECO:0000259" key="5">
    <source>
        <dbReference type="SMART" id="SM00906"/>
    </source>
</evidence>
<dbReference type="GeneID" id="28737145"/>
<organism evidence="6 7">
    <name type="scientific">Cyphellophora attinorum</name>
    <dbReference type="NCBI Taxonomy" id="1664694"/>
    <lineage>
        <taxon>Eukaryota</taxon>
        <taxon>Fungi</taxon>
        <taxon>Dikarya</taxon>
        <taxon>Ascomycota</taxon>
        <taxon>Pezizomycotina</taxon>
        <taxon>Eurotiomycetes</taxon>
        <taxon>Chaetothyriomycetidae</taxon>
        <taxon>Chaetothyriales</taxon>
        <taxon>Cyphellophoraceae</taxon>
        <taxon>Cyphellophora</taxon>
    </lineage>
</organism>
<keyword evidence="1" id="KW-0805">Transcription regulation</keyword>
<dbReference type="AlphaFoldDB" id="A0A0N1H8K8"/>
<dbReference type="Pfam" id="PF04082">
    <property type="entry name" value="Fungal_trans"/>
    <property type="match status" value="1"/>
</dbReference>
<evidence type="ECO:0000256" key="3">
    <source>
        <dbReference type="ARBA" id="ARBA00023242"/>
    </source>
</evidence>
<reference evidence="6 7" key="1">
    <citation type="submission" date="2015-06" db="EMBL/GenBank/DDBJ databases">
        <title>Draft genome of the ant-associated black yeast Phialophora attae CBS 131958.</title>
        <authorList>
            <person name="Moreno L.F."/>
            <person name="Stielow B.J."/>
            <person name="de Hoog S."/>
            <person name="Vicente V.A."/>
            <person name="Weiss V.A."/>
            <person name="de Vries M."/>
            <person name="Cruz L.M."/>
            <person name="Souza E.M."/>
        </authorList>
    </citation>
    <scope>NUCLEOTIDE SEQUENCE [LARGE SCALE GENOMIC DNA]</scope>
    <source>
        <strain evidence="6 7">CBS 131958</strain>
    </source>
</reference>
<feature type="transmembrane region" description="Helical" evidence="4">
    <location>
        <begin position="548"/>
        <end position="566"/>
    </location>
</feature>
<keyword evidence="4" id="KW-0812">Transmembrane</keyword>
<dbReference type="GO" id="GO:0000981">
    <property type="term" value="F:DNA-binding transcription factor activity, RNA polymerase II-specific"/>
    <property type="evidence" value="ECO:0007669"/>
    <property type="project" value="TreeGrafter"/>
</dbReference>
<keyword evidence="4" id="KW-1133">Transmembrane helix</keyword>
<keyword evidence="3" id="KW-0539">Nucleus</keyword>
<proteinExistence type="predicted"/>
<evidence type="ECO:0000256" key="1">
    <source>
        <dbReference type="ARBA" id="ARBA00023015"/>
    </source>
</evidence>
<dbReference type="GO" id="GO:0006351">
    <property type="term" value="P:DNA-templated transcription"/>
    <property type="evidence" value="ECO:0007669"/>
    <property type="project" value="InterPro"/>
</dbReference>
<protein>
    <recommendedName>
        <fullName evidence="5">Xylanolytic transcriptional activator regulatory domain-containing protein</fullName>
    </recommendedName>
</protein>
<dbReference type="GO" id="GO:0000978">
    <property type="term" value="F:RNA polymerase II cis-regulatory region sequence-specific DNA binding"/>
    <property type="evidence" value="ECO:0007669"/>
    <property type="project" value="TreeGrafter"/>
</dbReference>
<dbReference type="PANTHER" id="PTHR47424">
    <property type="entry name" value="REGULATORY PROTEIN GAL4"/>
    <property type="match status" value="1"/>
</dbReference>
<dbReference type="Proteomes" id="UP000038010">
    <property type="component" value="Unassembled WGS sequence"/>
</dbReference>
<dbReference type="PANTHER" id="PTHR47424:SF15">
    <property type="entry name" value="ZN(II)2CYS6 TRANSCRIPTION FACTOR (EUROFUNG)"/>
    <property type="match status" value="1"/>
</dbReference>
<dbReference type="GO" id="GO:0000435">
    <property type="term" value="P:positive regulation of transcription from RNA polymerase II promoter by galactose"/>
    <property type="evidence" value="ECO:0007669"/>
    <property type="project" value="TreeGrafter"/>
</dbReference>
<evidence type="ECO:0000256" key="4">
    <source>
        <dbReference type="SAM" id="Phobius"/>
    </source>
</evidence>
<evidence type="ECO:0000313" key="7">
    <source>
        <dbReference type="Proteomes" id="UP000038010"/>
    </source>
</evidence>
<name>A0A0N1H8K8_9EURO</name>
<sequence>MTQPRSHFRLVTVNTAPQRAKLLIGRVVEALKDDYIIDHIGNCESIQEVESKVREFKPDVLLEAQVDSLSKLLKTQQTHPPTAQADADVHHDFARDPAEDHIELPRSSHQAIPTLDAGPTPASLMHPPNEEVSGVNQHTRNMEFYGSSSSMALLSHVHGGNVGNTESGTLLSNLHNPAFTPPETNRKAATTAKDDVPGRAAHFPQCRGFLDNHFSALHYIHPVLDKAEFFERCEALWTATDDQSPSFTALYYSVLSVGAITSPRDDEPLGGLDNLQWSRFLFKEATSRCGQLNMVTDLNMVQSYLFLAKVCQNEIMPHWAYMYIGMAVRTALAIGINRSSGPNTRKPPAQLRAESRTWWGLYSLETETSFAMGRPDTLGADLYHNQRYPLIRGVDLGEADRLEPPHCAIIKSMVDFSRITRQVCFGVYLTEFNLARTLDTAIQMEQSLNNWISALPEDIRPRLYTDLMPSLQDARAPRWMKRQRLVLTIRYHNLRILMFGTLLLRSTKEERLAIPASQECVQKCLDSAKRTIETIYETLQHNDFFRTWFYNTTYIVFAASIILVYLTREASNATSQPLHRLVGLAIDILELMSESVVAQEAAKMLRRAKEAVEQGPEVSVEVIEDSRLLNQYWGRLELGTEDVDFDMMFQLSGYDNDNFLMPFEPQ</sequence>
<keyword evidence="7" id="KW-1185">Reference proteome</keyword>
<dbReference type="InterPro" id="IPR007219">
    <property type="entry name" value="XnlR_reg_dom"/>
</dbReference>
<dbReference type="OrthoDB" id="2571985at2759"/>
<dbReference type="VEuPathDB" id="FungiDB:AB675_5082"/>
<dbReference type="RefSeq" id="XP_017999483.1">
    <property type="nucleotide sequence ID" value="XM_018145265.1"/>
</dbReference>
<dbReference type="GO" id="GO:0008270">
    <property type="term" value="F:zinc ion binding"/>
    <property type="evidence" value="ECO:0007669"/>
    <property type="project" value="InterPro"/>
</dbReference>
<dbReference type="GO" id="GO:0005634">
    <property type="term" value="C:nucleus"/>
    <property type="evidence" value="ECO:0007669"/>
    <property type="project" value="TreeGrafter"/>
</dbReference>
<comment type="caution">
    <text evidence="6">The sequence shown here is derived from an EMBL/GenBank/DDBJ whole genome shotgun (WGS) entry which is preliminary data.</text>
</comment>
<dbReference type="CDD" id="cd12148">
    <property type="entry name" value="fungal_TF_MHR"/>
    <property type="match status" value="1"/>
</dbReference>
<keyword evidence="2" id="KW-0804">Transcription</keyword>
<dbReference type="STRING" id="1664694.A0A0N1H8K8"/>
<evidence type="ECO:0000313" key="6">
    <source>
        <dbReference type="EMBL" id="KPI39520.1"/>
    </source>
</evidence>
<gene>
    <name evidence="6" type="ORF">AB675_5082</name>
</gene>
<keyword evidence="4" id="KW-0472">Membrane</keyword>